<dbReference type="RefSeq" id="WP_135200005.1">
    <property type="nucleotide sequence ID" value="NZ_SPVG01000025.1"/>
</dbReference>
<protein>
    <submittedName>
        <fullName evidence="2">Uncharacterized protein</fullName>
    </submittedName>
</protein>
<dbReference type="Proteomes" id="UP000297729">
    <property type="component" value="Unassembled WGS sequence"/>
</dbReference>
<comment type="caution">
    <text evidence="2">The sequence shown here is derived from an EMBL/GenBank/DDBJ whole genome shotgun (WGS) entry which is preliminary data.</text>
</comment>
<feature type="coiled-coil region" evidence="1">
    <location>
        <begin position="64"/>
        <end position="91"/>
    </location>
</feature>
<evidence type="ECO:0000256" key="1">
    <source>
        <dbReference type="SAM" id="Coils"/>
    </source>
</evidence>
<keyword evidence="1" id="KW-0175">Coiled coil</keyword>
<proteinExistence type="predicted"/>
<sequence length="110" mass="11398">MADTNDSIQQVIASYQTVHKAIIAALGATTDSAAIARLLAEDKAAYAAFQKANNGKFNSHSSEIAAMIGNLKAATAEIDKTEAEIAKIVNITDKIDRAVGVLAKIAALVG</sequence>
<organism evidence="2 3">
    <name type="scientific">Duganella callida</name>
    <dbReference type="NCBI Taxonomy" id="2561932"/>
    <lineage>
        <taxon>Bacteria</taxon>
        <taxon>Pseudomonadati</taxon>
        <taxon>Pseudomonadota</taxon>
        <taxon>Betaproteobacteria</taxon>
        <taxon>Burkholderiales</taxon>
        <taxon>Oxalobacteraceae</taxon>
        <taxon>Telluria group</taxon>
        <taxon>Duganella</taxon>
    </lineage>
</organism>
<reference evidence="2 3" key="1">
    <citation type="submission" date="2019-03" db="EMBL/GenBank/DDBJ databases">
        <title>Draft Genome Sequence of Duganella callidus sp. nov., a Novel Duganella Species Isolated from Cultivated Soil.</title>
        <authorList>
            <person name="Raths R."/>
            <person name="Peta V."/>
            <person name="Bucking H."/>
        </authorList>
    </citation>
    <scope>NUCLEOTIDE SEQUENCE [LARGE SCALE GENOMIC DNA]</scope>
    <source>
        <strain evidence="2 3">DN04</strain>
    </source>
</reference>
<evidence type="ECO:0000313" key="3">
    <source>
        <dbReference type="Proteomes" id="UP000297729"/>
    </source>
</evidence>
<dbReference type="EMBL" id="SPVG01000025">
    <property type="protein sequence ID" value="TFW30158.1"/>
    <property type="molecule type" value="Genomic_DNA"/>
</dbReference>
<dbReference type="AlphaFoldDB" id="A0A4Y9SUP5"/>
<name>A0A4Y9SUP5_9BURK</name>
<evidence type="ECO:0000313" key="2">
    <source>
        <dbReference type="EMBL" id="TFW30158.1"/>
    </source>
</evidence>
<gene>
    <name evidence="2" type="ORF">E4L98_02560</name>
</gene>
<accession>A0A4Y9SUP5</accession>
<keyword evidence="3" id="KW-1185">Reference proteome</keyword>